<dbReference type="Gene3D" id="3.70.10.10">
    <property type="match status" value="1"/>
</dbReference>
<dbReference type="Pfam" id="PF04139">
    <property type="entry name" value="Rad9"/>
    <property type="match status" value="1"/>
</dbReference>
<proteinExistence type="inferred from homology"/>
<dbReference type="AlphaFoldDB" id="A0A8H3UHU2"/>
<sequence length="456" mass="51334">MVLLKFTLTPEASSRLHDILTCLAKFSDTVSIEAQKETLILSSLNSSKSGYASFTLDPSFFSAFEYAPDKRGDGRFTCSIPNKALISVFKARITDARGRETAIDRCEVNVQDQADETQCRFIIRMICYHGVTKTYKLTYESTEVMHALFDKTTANNRWSMRSPFLKEFSDYFGPKAEQLDVYYEEGKVTFLSFTDKIMSSKNEILKHPLKTAVSVNKSDFEHFDAQEKLHIIISVKDFKSIVNHADTLHNTAIDAYYSNPGRPFQFSYSKEGIQCQFTLMTTGEYNGTPTPSAAPISAPSAPPPRSISRAQSTASMASEIRRSAVEEMPPPVKPAPRRPVRKLGQNENGPSSQFRQQIEEDPDSLFVPAAEEDRRWEPMEYDDDNDEEAMYTDSEIEYNGVESASWTGGNAEDISVSSKKTLVCGDDSYWHSNEGRELARIFEDGMVWDVSGCNDE</sequence>
<comment type="function">
    <text evidence="2">Acts in DNA repair and mutagenesis. Involved in promoting resistance to ionizing radiation and UV light, as well as regulating cell cycle progression after irradiation.</text>
</comment>
<dbReference type="SUPFAM" id="SSF55979">
    <property type="entry name" value="DNA clamp"/>
    <property type="match status" value="1"/>
</dbReference>
<dbReference type="Proteomes" id="UP000433883">
    <property type="component" value="Unassembled WGS sequence"/>
</dbReference>
<dbReference type="InterPro" id="IPR026584">
    <property type="entry name" value="Rad9"/>
</dbReference>
<feature type="region of interest" description="Disordered" evidence="3">
    <location>
        <begin position="286"/>
        <end position="363"/>
    </location>
</feature>
<name>A0A8H3UHU2_VENIN</name>
<organism evidence="4 5">
    <name type="scientific">Venturia inaequalis</name>
    <name type="common">Apple scab fungus</name>
    <dbReference type="NCBI Taxonomy" id="5025"/>
    <lineage>
        <taxon>Eukaryota</taxon>
        <taxon>Fungi</taxon>
        <taxon>Dikarya</taxon>
        <taxon>Ascomycota</taxon>
        <taxon>Pezizomycotina</taxon>
        <taxon>Dothideomycetes</taxon>
        <taxon>Pleosporomycetidae</taxon>
        <taxon>Venturiales</taxon>
        <taxon>Venturiaceae</taxon>
        <taxon>Venturia</taxon>
    </lineage>
</organism>
<dbReference type="PIRSF" id="PIRSF009303">
    <property type="entry name" value="Cell_cycle_RAD9"/>
    <property type="match status" value="1"/>
</dbReference>
<dbReference type="GO" id="GO:0030896">
    <property type="term" value="C:checkpoint clamp complex"/>
    <property type="evidence" value="ECO:0007669"/>
    <property type="project" value="UniProtKB-UniRule"/>
</dbReference>
<evidence type="ECO:0000256" key="3">
    <source>
        <dbReference type="SAM" id="MobiDB-lite"/>
    </source>
</evidence>
<evidence type="ECO:0000313" key="5">
    <source>
        <dbReference type="Proteomes" id="UP000433883"/>
    </source>
</evidence>
<feature type="compositionally biased region" description="Polar residues" evidence="3">
    <location>
        <begin position="345"/>
        <end position="356"/>
    </location>
</feature>
<gene>
    <name evidence="4" type="ORF">BLS_004727</name>
</gene>
<dbReference type="PANTHER" id="PTHR15237">
    <property type="entry name" value="DNA REPAIR PROTEIN RAD9"/>
    <property type="match status" value="1"/>
</dbReference>
<dbReference type="PANTHER" id="PTHR15237:SF0">
    <property type="entry name" value="CELL CYCLE CHECKPOINT CONTROL PROTEIN"/>
    <property type="match status" value="1"/>
</dbReference>
<comment type="caution">
    <text evidence="4">The sequence shown here is derived from an EMBL/GenBank/DDBJ whole genome shotgun (WGS) entry which is preliminary data.</text>
</comment>
<reference evidence="4 5" key="1">
    <citation type="submission" date="2019-11" db="EMBL/GenBank/DDBJ databases">
        <title>Venturia inaequalis Genome Resource.</title>
        <authorList>
            <person name="Lichtner F.J."/>
        </authorList>
    </citation>
    <scope>NUCLEOTIDE SEQUENCE [LARGE SCALE GENOMIC DNA]</scope>
    <source>
        <strain evidence="4">Bline_iso_100314</strain>
    </source>
</reference>
<dbReference type="GO" id="GO:0006281">
    <property type="term" value="P:DNA repair"/>
    <property type="evidence" value="ECO:0007669"/>
    <property type="project" value="UniProtKB-UniRule"/>
</dbReference>
<dbReference type="InterPro" id="IPR007268">
    <property type="entry name" value="Rad9/Ddc1"/>
</dbReference>
<accession>A0A8H3UHU2</accession>
<feature type="compositionally biased region" description="Low complexity" evidence="3">
    <location>
        <begin position="288"/>
        <end position="299"/>
    </location>
</feature>
<protein>
    <recommendedName>
        <fullName evidence="2">DNA repair protein rad9</fullName>
    </recommendedName>
</protein>
<evidence type="ECO:0000256" key="1">
    <source>
        <dbReference type="ARBA" id="ARBA00008494"/>
    </source>
</evidence>
<evidence type="ECO:0000313" key="4">
    <source>
        <dbReference type="EMBL" id="KAE9970846.1"/>
    </source>
</evidence>
<keyword evidence="2" id="KW-0227">DNA damage</keyword>
<comment type="similarity">
    <text evidence="1 2">Belongs to the rad9 family.</text>
</comment>
<dbReference type="InterPro" id="IPR046938">
    <property type="entry name" value="DNA_clamp_sf"/>
</dbReference>
<dbReference type="EMBL" id="WNWQ01000311">
    <property type="protein sequence ID" value="KAE9970846.1"/>
    <property type="molecule type" value="Genomic_DNA"/>
</dbReference>
<evidence type="ECO:0000256" key="2">
    <source>
        <dbReference type="PIRNR" id="PIRNR009303"/>
    </source>
</evidence>
<dbReference type="GO" id="GO:0071479">
    <property type="term" value="P:cellular response to ionizing radiation"/>
    <property type="evidence" value="ECO:0007669"/>
    <property type="project" value="TreeGrafter"/>
</dbReference>
<dbReference type="GO" id="GO:0031573">
    <property type="term" value="P:mitotic intra-S DNA damage checkpoint signaling"/>
    <property type="evidence" value="ECO:0007669"/>
    <property type="project" value="TreeGrafter"/>
</dbReference>
<dbReference type="GO" id="GO:0000076">
    <property type="term" value="P:DNA replication checkpoint signaling"/>
    <property type="evidence" value="ECO:0007669"/>
    <property type="project" value="TreeGrafter"/>
</dbReference>